<evidence type="ECO:0000313" key="4">
    <source>
        <dbReference type="Proteomes" id="UP001221686"/>
    </source>
</evidence>
<dbReference type="EMBL" id="JAQNDL010000001">
    <property type="protein sequence ID" value="MDC0717871.1"/>
    <property type="molecule type" value="Genomic_DNA"/>
</dbReference>
<evidence type="ECO:0000256" key="2">
    <source>
        <dbReference type="SAM" id="MobiDB-lite"/>
    </source>
</evidence>
<dbReference type="PROSITE" id="PS51257">
    <property type="entry name" value="PROKAR_LIPOPROTEIN"/>
    <property type="match status" value="1"/>
</dbReference>
<dbReference type="RefSeq" id="WP_272086353.1">
    <property type="nucleotide sequence ID" value="NZ_JAQNDL010000001.1"/>
</dbReference>
<dbReference type="Pfam" id="PF13517">
    <property type="entry name" value="FG-GAP_3"/>
    <property type="match status" value="1"/>
</dbReference>
<dbReference type="InterPro" id="IPR013517">
    <property type="entry name" value="FG-GAP"/>
</dbReference>
<dbReference type="Proteomes" id="UP001221686">
    <property type="component" value="Unassembled WGS sequence"/>
</dbReference>
<evidence type="ECO:0000313" key="3">
    <source>
        <dbReference type="EMBL" id="MDC0717871.1"/>
    </source>
</evidence>
<dbReference type="PANTHER" id="PTHR46580:SF2">
    <property type="entry name" value="MAM DOMAIN-CONTAINING PROTEIN"/>
    <property type="match status" value="1"/>
</dbReference>
<accession>A0ABT5DZI5</accession>
<feature type="region of interest" description="Disordered" evidence="2">
    <location>
        <begin position="18"/>
        <end position="87"/>
    </location>
</feature>
<protein>
    <submittedName>
        <fullName evidence="3">VCBS repeat-containing protein</fullName>
    </submittedName>
</protein>
<gene>
    <name evidence="3" type="ORF">POL25_13275</name>
</gene>
<reference evidence="3 4" key="1">
    <citation type="submission" date="2022-11" db="EMBL/GenBank/DDBJ databases">
        <title>Minimal conservation of predation-associated metabolite biosynthetic gene clusters underscores biosynthetic potential of Myxococcota including descriptions for ten novel species: Archangium lansinium sp. nov., Myxococcus landrumus sp. nov., Nannocystis bai.</title>
        <authorList>
            <person name="Ahearne A."/>
            <person name="Stevens C."/>
            <person name="Dowd S."/>
        </authorList>
    </citation>
    <scope>NUCLEOTIDE SEQUENCE [LARGE SCALE GENOMIC DNA]</scope>
    <source>
        <strain evidence="3 4">BB15-2</strain>
    </source>
</reference>
<proteinExistence type="predicted"/>
<keyword evidence="4" id="KW-1185">Reference proteome</keyword>
<dbReference type="SUPFAM" id="SSF69318">
    <property type="entry name" value="Integrin alpha N-terminal domain"/>
    <property type="match status" value="1"/>
</dbReference>
<evidence type="ECO:0000256" key="1">
    <source>
        <dbReference type="ARBA" id="ARBA00022729"/>
    </source>
</evidence>
<dbReference type="PANTHER" id="PTHR46580">
    <property type="entry name" value="SENSOR KINASE-RELATED"/>
    <property type="match status" value="1"/>
</dbReference>
<feature type="compositionally biased region" description="Low complexity" evidence="2">
    <location>
        <begin position="18"/>
        <end position="82"/>
    </location>
</feature>
<keyword evidence="1" id="KW-0732">Signal</keyword>
<sequence length="460" mass="46526">MIVRDCFALALAAGLACTPDPVGSETEGETSSDTSSAATSTSDGVSASSTGGPTSTTAPTTTAGTTTSDGTSTGTTSTTGDPVEAGCGDGVATPGELCFAAIELDFLDFISNVTFVDFDGDGHLDMFTLEALPLPIVPAPNPSEPLPLGASAEVATMSAMSYIVQLGDGQGGFTPGPTWKPLGFPDEMSFADFTGDGVADLFACGVNSDPELSLGTGMGAFGPASTIGLPVQARGCDHGDIDGDGDLDVVAVDNGGIAVALNDGLGGFTSNLFPAPMIVRDGVVLFDLDEDGNLDLVIKRWQTEEDAIETMFGAGDGTFAPGQLLTGSGEIGPVLVVDPADGERPALVVLVQEDAQAVLRSFTVEDDGTLAEPEAVLTGDKYSLIVRGRFDGDDRLDVALGGVSGFTAALGQDPWPPAPLPLSRAGVDTPTYTAVGDVNGDGVDDLLFGGFPNLLLLSDP</sequence>
<organism evidence="3 4">
    <name type="scientific">Nannocystis bainbridge</name>
    <dbReference type="NCBI Taxonomy" id="2995303"/>
    <lineage>
        <taxon>Bacteria</taxon>
        <taxon>Pseudomonadati</taxon>
        <taxon>Myxococcota</taxon>
        <taxon>Polyangia</taxon>
        <taxon>Nannocystales</taxon>
        <taxon>Nannocystaceae</taxon>
        <taxon>Nannocystis</taxon>
    </lineage>
</organism>
<name>A0ABT5DZI5_9BACT</name>
<comment type="caution">
    <text evidence="3">The sequence shown here is derived from an EMBL/GenBank/DDBJ whole genome shotgun (WGS) entry which is preliminary data.</text>
</comment>
<dbReference type="InterPro" id="IPR028994">
    <property type="entry name" value="Integrin_alpha_N"/>
</dbReference>